<proteinExistence type="predicted"/>
<evidence type="ECO:0000313" key="6">
    <source>
        <dbReference type="Proteomes" id="UP000263957"/>
    </source>
</evidence>
<dbReference type="AlphaFoldDB" id="A0A059DXS2"/>
<dbReference type="EMBL" id="DOGS01000114">
    <property type="protein sequence ID" value="HBQ48337.1"/>
    <property type="molecule type" value="Genomic_DNA"/>
</dbReference>
<sequence length="94" mass="10952">MRMNKILLDEVKPKSVIAPGLSSAKFAKYYSLSFESIIRASNHHRLVELWRDESGLPWLFTKHWTGARFFTKDQKEDIRAAIKAVELTDQLPNY</sequence>
<evidence type="ECO:0000313" key="2">
    <source>
        <dbReference type="EMBL" id="HBQ48337.1"/>
    </source>
</evidence>
<keyword evidence="4" id="KW-1185">Reference proteome</keyword>
<gene>
    <name evidence="1" type="ORF">DCG65_00030</name>
    <name evidence="2" type="ORF">DD728_05555</name>
    <name evidence="3" type="ORF">HY36_07380</name>
</gene>
<evidence type="ECO:0000313" key="4">
    <source>
        <dbReference type="Proteomes" id="UP000024547"/>
    </source>
</evidence>
<name>A0A059DXS2_9PROT</name>
<evidence type="ECO:0000313" key="3">
    <source>
        <dbReference type="EMBL" id="KCZ59093.1"/>
    </source>
</evidence>
<reference evidence="5 6" key="2">
    <citation type="journal article" date="2018" name="Nat. Biotechnol.">
        <title>A standardized bacterial taxonomy based on genome phylogeny substantially revises the tree of life.</title>
        <authorList>
            <person name="Parks D.H."/>
            <person name="Chuvochina M."/>
            <person name="Waite D.W."/>
            <person name="Rinke C."/>
            <person name="Skarshewski A."/>
            <person name="Chaumeil P.A."/>
            <person name="Hugenholtz P."/>
        </authorList>
    </citation>
    <scope>NUCLEOTIDE SEQUENCE [LARGE SCALE GENOMIC DNA]</scope>
    <source>
        <strain evidence="2">UBA10378</strain>
        <strain evidence="1">UBA8557</strain>
    </source>
</reference>
<evidence type="ECO:0000313" key="5">
    <source>
        <dbReference type="Proteomes" id="UP000259173"/>
    </source>
</evidence>
<comment type="caution">
    <text evidence="3">The sequence shown here is derived from an EMBL/GenBank/DDBJ whole genome shotgun (WGS) entry which is preliminary data.</text>
</comment>
<dbReference type="Proteomes" id="UP000263957">
    <property type="component" value="Unassembled WGS sequence"/>
</dbReference>
<organism evidence="3 4">
    <name type="scientific">Hyphomonas atlantica</name>
    <dbReference type="NCBI Taxonomy" id="1280948"/>
    <lineage>
        <taxon>Bacteria</taxon>
        <taxon>Pseudomonadati</taxon>
        <taxon>Pseudomonadota</taxon>
        <taxon>Alphaproteobacteria</taxon>
        <taxon>Hyphomonadales</taxon>
        <taxon>Hyphomonadaceae</taxon>
        <taxon>Hyphomonas</taxon>
    </lineage>
</organism>
<reference evidence="3 4" key="1">
    <citation type="journal article" date="2014" name="Antonie Van Leeuwenhoek">
        <title>Hyphomonas beringensis sp. nov. and Hyphomonas chukchiensis sp. nov., isolated from surface seawater of the Bering Sea and Chukchi Sea.</title>
        <authorList>
            <person name="Li C."/>
            <person name="Lai Q."/>
            <person name="Li G."/>
            <person name="Dong C."/>
            <person name="Wang J."/>
            <person name="Liao Y."/>
            <person name="Shao Z."/>
        </authorList>
    </citation>
    <scope>NUCLEOTIDE SEQUENCE [LARGE SCALE GENOMIC DNA]</scope>
    <source>
        <strain evidence="3 4">22II1-22F38</strain>
    </source>
</reference>
<dbReference type="EMBL" id="AWFH01000045">
    <property type="protein sequence ID" value="KCZ59093.1"/>
    <property type="molecule type" value="Genomic_DNA"/>
</dbReference>
<dbReference type="Proteomes" id="UP000259173">
    <property type="component" value="Unassembled WGS sequence"/>
</dbReference>
<protein>
    <submittedName>
        <fullName evidence="3">Uncharacterized protein</fullName>
    </submittedName>
</protein>
<dbReference type="Proteomes" id="UP000024547">
    <property type="component" value="Unassembled WGS sequence"/>
</dbReference>
<accession>A0A059DXS2</accession>
<dbReference type="EMBL" id="DMBR01000002">
    <property type="protein sequence ID" value="HAE92917.1"/>
    <property type="molecule type" value="Genomic_DNA"/>
</dbReference>
<evidence type="ECO:0000313" key="1">
    <source>
        <dbReference type="EMBL" id="HAE92917.1"/>
    </source>
</evidence>